<dbReference type="InterPro" id="IPR003385">
    <property type="entry name" value="Glyco_hydro_77"/>
</dbReference>
<evidence type="ECO:0000256" key="8">
    <source>
        <dbReference type="ARBA" id="ARBA00031423"/>
    </source>
</evidence>
<comment type="similarity">
    <text evidence="2">Belongs to the disproportionating enzyme family.</text>
</comment>
<keyword evidence="6" id="KW-0808">Transferase</keyword>
<proteinExistence type="inferred from homology"/>
<evidence type="ECO:0000256" key="5">
    <source>
        <dbReference type="ARBA" id="ARBA00022676"/>
    </source>
</evidence>
<evidence type="ECO:0000256" key="6">
    <source>
        <dbReference type="ARBA" id="ARBA00022679"/>
    </source>
</evidence>
<keyword evidence="5" id="KW-0328">Glycosyltransferase</keyword>
<dbReference type="SUPFAM" id="SSF51445">
    <property type="entry name" value="(Trans)glycosidases"/>
    <property type="match status" value="1"/>
</dbReference>
<keyword evidence="7" id="KW-0119">Carbohydrate metabolism</keyword>
<comment type="catalytic activity">
    <reaction evidence="1">
        <text>Transfers a segment of a (1-&gt;4)-alpha-D-glucan to a new position in an acceptor, which may be glucose or a (1-&gt;4)-alpha-D-glucan.</text>
        <dbReference type="EC" id="2.4.1.25"/>
    </reaction>
</comment>
<organism evidence="10">
    <name type="scientific">uncultured Enterobacter sp</name>
    <dbReference type="NCBI Taxonomy" id="238202"/>
    <lineage>
        <taxon>Bacteria</taxon>
        <taxon>Pseudomonadati</taxon>
        <taxon>Pseudomonadota</taxon>
        <taxon>Gammaproteobacteria</taxon>
        <taxon>Enterobacterales</taxon>
        <taxon>Enterobacteriaceae</taxon>
        <taxon>Enterobacter</taxon>
        <taxon>environmental samples</taxon>
    </lineage>
</organism>
<evidence type="ECO:0000256" key="2">
    <source>
        <dbReference type="ARBA" id="ARBA00005684"/>
    </source>
</evidence>
<protein>
    <recommendedName>
        <fullName evidence="4">4-alpha-glucanotransferase</fullName>
        <ecNumber evidence="3">2.4.1.25</ecNumber>
    </recommendedName>
    <alternativeName>
        <fullName evidence="8">Amylomaltase</fullName>
    </alternativeName>
    <alternativeName>
        <fullName evidence="9">Disproportionating enzyme</fullName>
    </alternativeName>
</protein>
<dbReference type="AlphaFoldDB" id="A0A060BYH5"/>
<evidence type="ECO:0000313" key="10">
    <source>
        <dbReference type="EMBL" id="AIA85551.1"/>
    </source>
</evidence>
<dbReference type="GO" id="GO:0004134">
    <property type="term" value="F:4-alpha-glucanotransferase activity"/>
    <property type="evidence" value="ECO:0007669"/>
    <property type="project" value="UniProtKB-EC"/>
</dbReference>
<evidence type="ECO:0000256" key="7">
    <source>
        <dbReference type="ARBA" id="ARBA00023277"/>
    </source>
</evidence>
<dbReference type="GO" id="GO:0005975">
    <property type="term" value="P:carbohydrate metabolic process"/>
    <property type="evidence" value="ECO:0007669"/>
    <property type="project" value="InterPro"/>
</dbReference>
<accession>A0A060BYH5</accession>
<evidence type="ECO:0000256" key="1">
    <source>
        <dbReference type="ARBA" id="ARBA00000439"/>
    </source>
</evidence>
<dbReference type="EC" id="2.4.1.25" evidence="3"/>
<dbReference type="EMBL" id="KF118290">
    <property type="protein sequence ID" value="AIA85551.1"/>
    <property type="molecule type" value="Genomic_DNA"/>
</dbReference>
<evidence type="ECO:0000256" key="4">
    <source>
        <dbReference type="ARBA" id="ARBA00020295"/>
    </source>
</evidence>
<dbReference type="Gene3D" id="3.20.20.80">
    <property type="entry name" value="Glycosidases"/>
    <property type="match status" value="1"/>
</dbReference>
<sequence length="91" mass="9759">MLALESQRHRCMVIGEDLGTVPVEIVGKLRKSGVYSYKVLYFEMTTKDFPRAEGVSAAINGCGNDARSANAARLLGKWRPDAGEIAGTVSG</sequence>
<name>A0A060BYH5_9ENTR</name>
<dbReference type="Pfam" id="PF02446">
    <property type="entry name" value="Glyco_hydro_77"/>
    <property type="match status" value="1"/>
</dbReference>
<evidence type="ECO:0000256" key="3">
    <source>
        <dbReference type="ARBA" id="ARBA00012560"/>
    </source>
</evidence>
<evidence type="ECO:0000256" key="9">
    <source>
        <dbReference type="ARBA" id="ARBA00031501"/>
    </source>
</evidence>
<reference evidence="10" key="1">
    <citation type="journal article" date="2013" name="Environ. Microbiol.">
        <title>Seasonally variable intestinal metagenomes of the red palm weevil (Rhynchophorus ferrugineus).</title>
        <authorList>
            <person name="Jia S."/>
            <person name="Zhang X."/>
            <person name="Zhang G."/>
            <person name="Yin A."/>
            <person name="Zhang S."/>
            <person name="Li F."/>
            <person name="Wang L."/>
            <person name="Zhao D."/>
            <person name="Yun Q."/>
            <person name="Tala"/>
            <person name="Wang J."/>
            <person name="Sun G."/>
            <person name="Baabdullah M."/>
            <person name="Yu X."/>
            <person name="Hu S."/>
            <person name="Al-Mssallem I.S."/>
            <person name="Yu J."/>
        </authorList>
    </citation>
    <scope>NUCLEOTIDE SEQUENCE</scope>
</reference>
<dbReference type="InterPro" id="IPR017853">
    <property type="entry name" value="GH"/>
</dbReference>